<dbReference type="InterPro" id="IPR011002">
    <property type="entry name" value="FliG_a-hlx"/>
</dbReference>
<dbReference type="SUPFAM" id="SSF48029">
    <property type="entry name" value="FliG"/>
    <property type="match status" value="1"/>
</dbReference>
<gene>
    <name evidence="2" type="ORF">METZ01_LOCUS87179</name>
</gene>
<dbReference type="Gene3D" id="1.10.220.30">
    <property type="match status" value="1"/>
</dbReference>
<proteinExistence type="predicted"/>
<evidence type="ECO:0000259" key="1">
    <source>
        <dbReference type="Pfam" id="PF01706"/>
    </source>
</evidence>
<dbReference type="Pfam" id="PF01706">
    <property type="entry name" value="FliG_C"/>
    <property type="match status" value="1"/>
</dbReference>
<accession>A0A381V1U8</accession>
<reference evidence="2" key="1">
    <citation type="submission" date="2018-05" db="EMBL/GenBank/DDBJ databases">
        <authorList>
            <person name="Lanie J.A."/>
            <person name="Ng W.-L."/>
            <person name="Kazmierczak K.M."/>
            <person name="Andrzejewski T.M."/>
            <person name="Davidsen T.M."/>
            <person name="Wayne K.J."/>
            <person name="Tettelin H."/>
            <person name="Glass J.I."/>
            <person name="Rusch D."/>
            <person name="Podicherti R."/>
            <person name="Tsui H.-C.T."/>
            <person name="Winkler M.E."/>
        </authorList>
    </citation>
    <scope>NUCLEOTIDE SEQUENCE</scope>
</reference>
<dbReference type="AlphaFoldDB" id="A0A381V1U8"/>
<feature type="domain" description="Flagellar motor switch protein FliG C-terminal" evidence="1">
    <location>
        <begin position="4"/>
        <end position="37"/>
    </location>
</feature>
<protein>
    <recommendedName>
        <fullName evidence="1">Flagellar motor switch protein FliG C-terminal domain-containing protein</fullName>
    </recommendedName>
</protein>
<dbReference type="EMBL" id="UINC01007626">
    <property type="protein sequence ID" value="SVA34325.1"/>
    <property type="molecule type" value="Genomic_DNA"/>
</dbReference>
<sequence length="42" mass="4859">MDDKKQLFFGNMSERAAKIMEEDMEALGAVRKKKFQKPVQAL</sequence>
<organism evidence="2">
    <name type="scientific">marine metagenome</name>
    <dbReference type="NCBI Taxonomy" id="408172"/>
    <lineage>
        <taxon>unclassified sequences</taxon>
        <taxon>metagenomes</taxon>
        <taxon>ecological metagenomes</taxon>
    </lineage>
</organism>
<dbReference type="InterPro" id="IPR023087">
    <property type="entry name" value="Flg_Motor_Flig_C"/>
</dbReference>
<evidence type="ECO:0000313" key="2">
    <source>
        <dbReference type="EMBL" id="SVA34325.1"/>
    </source>
</evidence>
<name>A0A381V1U8_9ZZZZ</name>